<sequence>MWWSKKKNNALATPSDVESVIHVVLATLAHMTPKYQEVFDIQAGKKRSQQQFDALNLEVTIFVLHLLDVSLFAFKGPESRSAYIPAVVDAIGVPYDEWLTERYGEASATFLSLYKAANLHYSRFKKITVDCADGVKEGTLTWEAAKEMCKAHGILDAPAVMVLVVLNQDVFIYLLSCLRTAHIISPA</sequence>
<reference evidence="1 2" key="1">
    <citation type="journal article" date="2019" name="Int. J. Syst. Evol. Microbiol.">
        <title>The Global Catalogue of Microorganisms (GCM) 10K type strain sequencing project: providing services to taxonomists for standard genome sequencing and annotation.</title>
        <authorList>
            <consortium name="The Broad Institute Genomics Platform"/>
            <consortium name="The Broad Institute Genome Sequencing Center for Infectious Disease"/>
            <person name="Wu L."/>
            <person name="Ma J."/>
        </authorList>
    </citation>
    <scope>NUCLEOTIDE SEQUENCE [LARGE SCALE GENOMIC DNA]</scope>
    <source>
        <strain evidence="1 2">JCM 15421</strain>
    </source>
</reference>
<dbReference type="RefSeq" id="WP_343792924.1">
    <property type="nucleotide sequence ID" value="NZ_BAAAEU010000024.1"/>
</dbReference>
<comment type="caution">
    <text evidence="1">The sequence shown here is derived from an EMBL/GenBank/DDBJ whole genome shotgun (WGS) entry which is preliminary data.</text>
</comment>
<proteinExistence type="predicted"/>
<evidence type="ECO:0000313" key="1">
    <source>
        <dbReference type="EMBL" id="GAA0721519.1"/>
    </source>
</evidence>
<evidence type="ECO:0000313" key="2">
    <source>
        <dbReference type="Proteomes" id="UP001501523"/>
    </source>
</evidence>
<name>A0ABN1IUC2_9GAMM</name>
<accession>A0ABN1IUC2</accession>
<protein>
    <submittedName>
        <fullName evidence="1">Uncharacterized protein</fullName>
    </submittedName>
</protein>
<organism evidence="1 2">
    <name type="scientific">Dokdonella soli</name>
    <dbReference type="NCBI Taxonomy" id="529810"/>
    <lineage>
        <taxon>Bacteria</taxon>
        <taxon>Pseudomonadati</taxon>
        <taxon>Pseudomonadota</taxon>
        <taxon>Gammaproteobacteria</taxon>
        <taxon>Lysobacterales</taxon>
        <taxon>Rhodanobacteraceae</taxon>
        <taxon>Dokdonella</taxon>
    </lineage>
</organism>
<keyword evidence="2" id="KW-1185">Reference proteome</keyword>
<dbReference type="EMBL" id="BAAAEU010000024">
    <property type="protein sequence ID" value="GAA0721519.1"/>
    <property type="molecule type" value="Genomic_DNA"/>
</dbReference>
<gene>
    <name evidence="1" type="ORF">GCM10009105_31910</name>
</gene>
<dbReference type="Proteomes" id="UP001501523">
    <property type="component" value="Unassembled WGS sequence"/>
</dbReference>